<feature type="chain" id="PRO_5006633164" description="DUF1579 domain-containing protein" evidence="1">
    <location>
        <begin position="21"/>
        <end position="202"/>
    </location>
</feature>
<sequence length="202" mass="23771">MKNKLFILLLSVFPFTQNFAQDYSFEDFIGTWNGYISSNSFGGYNDPMTMIIEEDGFYTETSGHLMPTIYPNTQQSEFDETTNRYHWWYLQTVYAGQYTYQHIFYEVVYFQNDTLEMHYNFWDDPEPHPEAGTIFLVRETAVGIDDLPAPVNNPLRKLLKAYDLTGREVDPETSGAILIYQYDDGTREKRYNNNPYRNSGIR</sequence>
<reference evidence="2" key="1">
    <citation type="journal article" date="2015" name="Genome Announc.">
        <title>Draft Genome Sequence of Bacteroidales Strain TBC1, a Novel Isolate from a Methanogenic Wastewater Treatment System.</title>
        <authorList>
            <person name="Tourlousse D.M."/>
            <person name="Matsuura N."/>
            <person name="Sun L."/>
            <person name="Toyonaga M."/>
            <person name="Kuroda K."/>
            <person name="Ohashi A."/>
            <person name="Cruz R."/>
            <person name="Yamaguchi T."/>
            <person name="Sekiguchi Y."/>
        </authorList>
    </citation>
    <scope>NUCLEOTIDE SEQUENCE [LARGE SCALE GENOMIC DNA]</scope>
    <source>
        <strain evidence="2">TBC1</strain>
    </source>
</reference>
<evidence type="ECO:0000313" key="2">
    <source>
        <dbReference type="EMBL" id="GAP43981.1"/>
    </source>
</evidence>
<accession>A0A0S7BU59</accession>
<dbReference type="EMBL" id="DF968182">
    <property type="protein sequence ID" value="GAP43981.1"/>
    <property type="molecule type" value="Genomic_DNA"/>
</dbReference>
<feature type="signal peptide" evidence="1">
    <location>
        <begin position="1"/>
        <end position="20"/>
    </location>
</feature>
<evidence type="ECO:0000313" key="3">
    <source>
        <dbReference type="Proteomes" id="UP000053091"/>
    </source>
</evidence>
<evidence type="ECO:0000256" key="1">
    <source>
        <dbReference type="SAM" id="SignalP"/>
    </source>
</evidence>
<keyword evidence="3" id="KW-1185">Reference proteome</keyword>
<evidence type="ECO:0008006" key="4">
    <source>
        <dbReference type="Google" id="ProtNLM"/>
    </source>
</evidence>
<organism evidence="2">
    <name type="scientific">Lentimicrobium saccharophilum</name>
    <dbReference type="NCBI Taxonomy" id="1678841"/>
    <lineage>
        <taxon>Bacteria</taxon>
        <taxon>Pseudomonadati</taxon>
        <taxon>Bacteroidota</taxon>
        <taxon>Bacteroidia</taxon>
        <taxon>Bacteroidales</taxon>
        <taxon>Lentimicrobiaceae</taxon>
        <taxon>Lentimicrobium</taxon>
    </lineage>
</organism>
<dbReference type="AlphaFoldDB" id="A0A0S7BU59"/>
<gene>
    <name evidence="2" type="ORF">TBC1_112140</name>
</gene>
<name>A0A0S7BU59_9BACT</name>
<protein>
    <recommendedName>
        <fullName evidence="4">DUF1579 domain-containing protein</fullName>
    </recommendedName>
</protein>
<proteinExistence type="predicted"/>
<dbReference type="RefSeq" id="WP_062042009.1">
    <property type="nucleotide sequence ID" value="NZ_DF968182.1"/>
</dbReference>
<dbReference type="Proteomes" id="UP000053091">
    <property type="component" value="Unassembled WGS sequence"/>
</dbReference>
<keyword evidence="1" id="KW-0732">Signal</keyword>